<dbReference type="AlphaFoldDB" id="A0A0F5QBF4"/>
<feature type="transmembrane region" description="Helical" evidence="6">
    <location>
        <begin position="293"/>
        <end position="313"/>
    </location>
</feature>
<reference evidence="8 9" key="1">
    <citation type="submission" date="2015-03" db="EMBL/GenBank/DDBJ databases">
        <authorList>
            <person name="Lepp D."/>
            <person name="Hassan Y.I."/>
            <person name="Li X.-Z."/>
            <person name="Zhou T."/>
        </authorList>
    </citation>
    <scope>NUCLEOTIDE SEQUENCE [LARGE SCALE GENOMIC DNA]</scope>
    <source>
        <strain evidence="8 9">E84</strain>
    </source>
</reference>
<evidence type="ECO:0000259" key="7">
    <source>
        <dbReference type="PROSITE" id="PS50850"/>
    </source>
</evidence>
<comment type="caution">
    <text evidence="8">The sequence shown here is derived from an EMBL/GenBank/DDBJ whole genome shotgun (WGS) entry which is preliminary data.</text>
</comment>
<sequence length="398" mass="41349">MSLPLFALFLAAFAFGTAEFVIAGVLPEVALGLGVTIPVAGFLITGYAIGIAIGGPLLAVATKKMSRKTLILVLGAVFTVGQALCALAPNFELLMVARVLVAVVHGTYFGIAAIVAVNLVPEDKRGFAVALILSGLTVSNILGVPGGTAIGNAFGWRATFWAVGALGLVATLIAAFFLPSKAGQAATGGSFLREFKALGRQQIVTSLAIVILVMIGQYSLFTYIAPLLREVTQLDAGIVPWVLLLYGVGSTIGVFIGGRLADWKLMPSLIAILATQAIAFTLLHFVSPYPIPMAIMVVFWGGVNFAFGAPVQSRVLAWAADAPNLASALIPTGFNIGIAIGAILGAYMLENGHGYQELPLIGAFALVLAVLIAIFSYVWEKRVGSTPPPASERQLAAA</sequence>
<dbReference type="InterPro" id="IPR020846">
    <property type="entry name" value="MFS_dom"/>
</dbReference>
<dbReference type="Pfam" id="PF07690">
    <property type="entry name" value="MFS_1"/>
    <property type="match status" value="1"/>
</dbReference>
<evidence type="ECO:0000256" key="1">
    <source>
        <dbReference type="ARBA" id="ARBA00004651"/>
    </source>
</evidence>
<dbReference type="InterPro" id="IPR011701">
    <property type="entry name" value="MFS"/>
</dbReference>
<keyword evidence="9" id="KW-1185">Reference proteome</keyword>
<protein>
    <submittedName>
        <fullName evidence="8">MFS transporter</fullName>
    </submittedName>
</protein>
<dbReference type="SUPFAM" id="SSF103473">
    <property type="entry name" value="MFS general substrate transporter"/>
    <property type="match status" value="1"/>
</dbReference>
<dbReference type="STRING" id="1293439.WH87_12400"/>
<evidence type="ECO:0000256" key="6">
    <source>
        <dbReference type="SAM" id="Phobius"/>
    </source>
</evidence>
<dbReference type="Gene3D" id="1.20.1250.20">
    <property type="entry name" value="MFS general substrate transporter like domains"/>
    <property type="match status" value="2"/>
</dbReference>
<feature type="transmembrane region" description="Helical" evidence="6">
    <location>
        <begin position="203"/>
        <end position="226"/>
    </location>
</feature>
<evidence type="ECO:0000256" key="5">
    <source>
        <dbReference type="ARBA" id="ARBA00023136"/>
    </source>
</evidence>
<evidence type="ECO:0000256" key="4">
    <source>
        <dbReference type="ARBA" id="ARBA00022989"/>
    </source>
</evidence>
<keyword evidence="3 6" id="KW-0812">Transmembrane</keyword>
<feature type="transmembrane region" description="Helical" evidence="6">
    <location>
        <begin position="158"/>
        <end position="178"/>
    </location>
</feature>
<dbReference type="PANTHER" id="PTHR43124">
    <property type="entry name" value="PURINE EFFLUX PUMP PBUE"/>
    <property type="match status" value="1"/>
</dbReference>
<dbReference type="CDD" id="cd17324">
    <property type="entry name" value="MFS_NepI_like"/>
    <property type="match status" value="1"/>
</dbReference>
<dbReference type="EMBL" id="LANJ01000019">
    <property type="protein sequence ID" value="KKC37339.1"/>
    <property type="molecule type" value="Genomic_DNA"/>
</dbReference>
<dbReference type="RefSeq" id="WP_046137461.1">
    <property type="nucleotide sequence ID" value="NZ_LANJ01000019.1"/>
</dbReference>
<keyword evidence="5 6" id="KW-0472">Membrane</keyword>
<keyword evidence="4 6" id="KW-1133">Transmembrane helix</keyword>
<comment type="subcellular location">
    <subcellularLocation>
        <location evidence="1">Cell membrane</location>
        <topology evidence="1">Multi-pass membrane protein</topology>
    </subcellularLocation>
</comment>
<proteinExistence type="predicted"/>
<feature type="transmembrane region" description="Helical" evidence="6">
    <location>
        <begin position="360"/>
        <end position="379"/>
    </location>
</feature>
<keyword evidence="2" id="KW-1003">Cell membrane</keyword>
<dbReference type="PATRIC" id="fig|1293439.3.peg.2082"/>
<feature type="transmembrane region" description="Helical" evidence="6">
    <location>
        <begin position="269"/>
        <end position="287"/>
    </location>
</feature>
<feature type="domain" description="Major facilitator superfamily (MFS) profile" evidence="7">
    <location>
        <begin position="4"/>
        <end position="381"/>
    </location>
</feature>
<feature type="transmembrane region" description="Helical" evidence="6">
    <location>
        <begin position="127"/>
        <end position="146"/>
    </location>
</feature>
<dbReference type="Proteomes" id="UP000033411">
    <property type="component" value="Unassembled WGS sequence"/>
</dbReference>
<dbReference type="PROSITE" id="PS50850">
    <property type="entry name" value="MFS"/>
    <property type="match status" value="1"/>
</dbReference>
<feature type="transmembrane region" description="Helical" evidence="6">
    <location>
        <begin position="33"/>
        <end position="58"/>
    </location>
</feature>
<dbReference type="InterPro" id="IPR036259">
    <property type="entry name" value="MFS_trans_sf"/>
</dbReference>
<feature type="transmembrane region" description="Helical" evidence="6">
    <location>
        <begin position="238"/>
        <end position="257"/>
    </location>
</feature>
<accession>A0A0F5QBF4</accession>
<feature type="transmembrane region" description="Helical" evidence="6">
    <location>
        <begin position="70"/>
        <end position="89"/>
    </location>
</feature>
<dbReference type="GO" id="GO:0005886">
    <property type="term" value="C:plasma membrane"/>
    <property type="evidence" value="ECO:0007669"/>
    <property type="project" value="UniProtKB-SubCell"/>
</dbReference>
<feature type="transmembrane region" description="Helical" evidence="6">
    <location>
        <begin position="95"/>
        <end position="120"/>
    </location>
</feature>
<evidence type="ECO:0000313" key="9">
    <source>
        <dbReference type="Proteomes" id="UP000033411"/>
    </source>
</evidence>
<evidence type="ECO:0000256" key="2">
    <source>
        <dbReference type="ARBA" id="ARBA00022475"/>
    </source>
</evidence>
<organism evidence="8 9">
    <name type="scientific">Devosia epidermidihirudinis</name>
    <dbReference type="NCBI Taxonomy" id="1293439"/>
    <lineage>
        <taxon>Bacteria</taxon>
        <taxon>Pseudomonadati</taxon>
        <taxon>Pseudomonadota</taxon>
        <taxon>Alphaproteobacteria</taxon>
        <taxon>Hyphomicrobiales</taxon>
        <taxon>Devosiaceae</taxon>
        <taxon>Devosia</taxon>
    </lineage>
</organism>
<gene>
    <name evidence="8" type="ORF">WH87_12400</name>
</gene>
<feature type="transmembrane region" description="Helical" evidence="6">
    <location>
        <begin position="325"/>
        <end position="348"/>
    </location>
</feature>
<dbReference type="InterPro" id="IPR050189">
    <property type="entry name" value="MFS_Efflux_Transporters"/>
</dbReference>
<evidence type="ECO:0000256" key="3">
    <source>
        <dbReference type="ARBA" id="ARBA00022692"/>
    </source>
</evidence>
<dbReference type="PANTHER" id="PTHR43124:SF3">
    <property type="entry name" value="CHLORAMPHENICOL EFFLUX PUMP RV0191"/>
    <property type="match status" value="1"/>
</dbReference>
<dbReference type="GO" id="GO:0022857">
    <property type="term" value="F:transmembrane transporter activity"/>
    <property type="evidence" value="ECO:0007669"/>
    <property type="project" value="InterPro"/>
</dbReference>
<name>A0A0F5QBF4_9HYPH</name>
<dbReference type="OrthoDB" id="9788453at2"/>
<evidence type="ECO:0000313" key="8">
    <source>
        <dbReference type="EMBL" id="KKC37339.1"/>
    </source>
</evidence>